<evidence type="ECO:0000313" key="4">
    <source>
        <dbReference type="Proteomes" id="UP001465976"/>
    </source>
</evidence>
<protein>
    <submittedName>
        <fullName evidence="3">Uncharacterized protein</fullName>
    </submittedName>
</protein>
<dbReference type="EMBL" id="JBAHYK010000261">
    <property type="protein sequence ID" value="KAL0575938.1"/>
    <property type="molecule type" value="Genomic_DNA"/>
</dbReference>
<feature type="signal peptide" evidence="2">
    <location>
        <begin position="1"/>
        <end position="20"/>
    </location>
</feature>
<keyword evidence="4" id="KW-1185">Reference proteome</keyword>
<evidence type="ECO:0000256" key="1">
    <source>
        <dbReference type="SAM" id="Phobius"/>
    </source>
</evidence>
<keyword evidence="1" id="KW-0472">Membrane</keyword>
<comment type="caution">
    <text evidence="3">The sequence shown here is derived from an EMBL/GenBank/DDBJ whole genome shotgun (WGS) entry which is preliminary data.</text>
</comment>
<feature type="non-terminal residue" evidence="3">
    <location>
        <position position="180"/>
    </location>
</feature>
<feature type="transmembrane region" description="Helical" evidence="1">
    <location>
        <begin position="130"/>
        <end position="150"/>
    </location>
</feature>
<reference evidence="3 4" key="1">
    <citation type="submission" date="2024-02" db="EMBL/GenBank/DDBJ databases">
        <title>A draft genome for the cacao thread blight pathogen Marasmius crinis-equi.</title>
        <authorList>
            <person name="Cohen S.P."/>
            <person name="Baruah I.K."/>
            <person name="Amoako-Attah I."/>
            <person name="Bukari Y."/>
            <person name="Meinhardt L.W."/>
            <person name="Bailey B.A."/>
        </authorList>
    </citation>
    <scope>NUCLEOTIDE SEQUENCE [LARGE SCALE GENOMIC DNA]</scope>
    <source>
        <strain evidence="3 4">GH-76</strain>
    </source>
</reference>
<feature type="chain" id="PRO_5047364691" evidence="2">
    <location>
        <begin position="21"/>
        <end position="180"/>
    </location>
</feature>
<keyword evidence="1" id="KW-1133">Transmembrane helix</keyword>
<accession>A0ABR3FKM4</accession>
<organism evidence="3 4">
    <name type="scientific">Marasmius crinis-equi</name>
    <dbReference type="NCBI Taxonomy" id="585013"/>
    <lineage>
        <taxon>Eukaryota</taxon>
        <taxon>Fungi</taxon>
        <taxon>Dikarya</taxon>
        <taxon>Basidiomycota</taxon>
        <taxon>Agaricomycotina</taxon>
        <taxon>Agaricomycetes</taxon>
        <taxon>Agaricomycetidae</taxon>
        <taxon>Agaricales</taxon>
        <taxon>Marasmiineae</taxon>
        <taxon>Marasmiaceae</taxon>
        <taxon>Marasmius</taxon>
    </lineage>
</organism>
<feature type="transmembrane region" description="Helical" evidence="1">
    <location>
        <begin position="92"/>
        <end position="118"/>
    </location>
</feature>
<proteinExistence type="predicted"/>
<name>A0ABR3FKM4_9AGAR</name>
<sequence length="180" mass="18621">MRSFTFFATLAAAALSLVAAAPVETPKIGDLNLPAVPRSEQTVPAIIADVTVKVEVAIAPLLFVTKDNCTVEFIKPVVVEVKDILQVAIHDVTAITVGLVPTATGVLSGGLAVVFSLGGKVLALIDIAKLLHTLLLVIFTALGAVLKVVGAVEKDVIIPLLCEIVALVCDLLKIVLSLVG</sequence>
<evidence type="ECO:0000256" key="2">
    <source>
        <dbReference type="SAM" id="SignalP"/>
    </source>
</evidence>
<evidence type="ECO:0000313" key="3">
    <source>
        <dbReference type="EMBL" id="KAL0575938.1"/>
    </source>
</evidence>
<feature type="transmembrane region" description="Helical" evidence="1">
    <location>
        <begin position="156"/>
        <end position="179"/>
    </location>
</feature>
<gene>
    <name evidence="3" type="ORF">V5O48_006050</name>
</gene>
<keyword evidence="1" id="KW-0812">Transmembrane</keyword>
<keyword evidence="2" id="KW-0732">Signal</keyword>
<dbReference type="Proteomes" id="UP001465976">
    <property type="component" value="Unassembled WGS sequence"/>
</dbReference>